<dbReference type="RefSeq" id="WP_343052969.1">
    <property type="nucleotide sequence ID" value="NZ_JACIJC010000004.1"/>
</dbReference>
<keyword evidence="2" id="KW-0732">Signal</keyword>
<evidence type="ECO:0000256" key="1">
    <source>
        <dbReference type="SAM" id="MobiDB-lite"/>
    </source>
</evidence>
<dbReference type="Proteomes" id="UP000549617">
    <property type="component" value="Unassembled WGS sequence"/>
</dbReference>
<comment type="caution">
    <text evidence="3">The sequence shown here is derived from an EMBL/GenBank/DDBJ whole genome shotgun (WGS) entry which is preliminary data.</text>
</comment>
<proteinExistence type="predicted"/>
<feature type="region of interest" description="Disordered" evidence="1">
    <location>
        <begin position="96"/>
        <end position="128"/>
    </location>
</feature>
<reference evidence="3 4" key="1">
    <citation type="submission" date="2020-08" db="EMBL/GenBank/DDBJ databases">
        <title>Genomic Encyclopedia of Type Strains, Phase IV (KMG-IV): sequencing the most valuable type-strain genomes for metagenomic binning, comparative biology and taxonomic classification.</title>
        <authorList>
            <person name="Goeker M."/>
        </authorList>
    </citation>
    <scope>NUCLEOTIDE SEQUENCE [LARGE SCALE GENOMIC DNA]</scope>
    <source>
        <strain evidence="3 4">DSM 25079</strain>
    </source>
</reference>
<dbReference type="AlphaFoldDB" id="A0A7W9EEK3"/>
<feature type="signal peptide" evidence="2">
    <location>
        <begin position="1"/>
        <end position="23"/>
    </location>
</feature>
<protein>
    <submittedName>
        <fullName evidence="3">Putative lipoprotein with Yx(FWY)xxD motif</fullName>
    </submittedName>
</protein>
<accession>A0A7W9EEK3</accession>
<dbReference type="EMBL" id="JACIJC010000004">
    <property type="protein sequence ID" value="MBB5686358.1"/>
    <property type="molecule type" value="Genomic_DNA"/>
</dbReference>
<evidence type="ECO:0000313" key="4">
    <source>
        <dbReference type="Proteomes" id="UP000549617"/>
    </source>
</evidence>
<gene>
    <name evidence="3" type="ORF">FHS49_002382</name>
</gene>
<keyword evidence="4" id="KW-1185">Reference proteome</keyword>
<name>A0A7W9EEK3_9SPHN</name>
<keyword evidence="3" id="KW-0449">Lipoprotein</keyword>
<feature type="chain" id="PRO_5030574388" evidence="2">
    <location>
        <begin position="24"/>
        <end position="267"/>
    </location>
</feature>
<evidence type="ECO:0000256" key="2">
    <source>
        <dbReference type="SAM" id="SignalP"/>
    </source>
</evidence>
<sequence length="267" mass="28413">MTTFFHHASLAIALIVTPATAWAQASDLPIAVAASDTFPAGIGTKAVKDGAVYVDKRGLTLYGMDVRALTGRTGKPFLFCTGACLDSWEPLLAPAGSPVQPTPPGFGGNSRNGPRVAPSGDWTVSEGPQGPQWTYKRVHMVFTRKGDRPGSTAHDGEDVFVWNTLKYIPPAPKISAPLSVQARLVDGAYVLADTQGNLLYTMQTKRCSAACADWQVFPAGMARRGVGAWSVEQGQDYAQWLYHGKPVFKISGTDPAKIPTGGVVLKP</sequence>
<evidence type="ECO:0000313" key="3">
    <source>
        <dbReference type="EMBL" id="MBB5686358.1"/>
    </source>
</evidence>
<organism evidence="3 4">
    <name type="scientific">Sphingobium boeckii</name>
    <dbReference type="NCBI Taxonomy" id="1082345"/>
    <lineage>
        <taxon>Bacteria</taxon>
        <taxon>Pseudomonadati</taxon>
        <taxon>Pseudomonadota</taxon>
        <taxon>Alphaproteobacteria</taxon>
        <taxon>Sphingomonadales</taxon>
        <taxon>Sphingomonadaceae</taxon>
        <taxon>Sphingobium</taxon>
    </lineage>
</organism>